<organism evidence="2 3">
    <name type="scientific">Leptosia nina</name>
    <dbReference type="NCBI Taxonomy" id="320188"/>
    <lineage>
        <taxon>Eukaryota</taxon>
        <taxon>Metazoa</taxon>
        <taxon>Ecdysozoa</taxon>
        <taxon>Arthropoda</taxon>
        <taxon>Hexapoda</taxon>
        <taxon>Insecta</taxon>
        <taxon>Pterygota</taxon>
        <taxon>Neoptera</taxon>
        <taxon>Endopterygota</taxon>
        <taxon>Lepidoptera</taxon>
        <taxon>Glossata</taxon>
        <taxon>Ditrysia</taxon>
        <taxon>Papilionoidea</taxon>
        <taxon>Pieridae</taxon>
        <taxon>Pierinae</taxon>
        <taxon>Leptosia</taxon>
    </lineage>
</organism>
<proteinExistence type="predicted"/>
<evidence type="ECO:0000313" key="2">
    <source>
        <dbReference type="EMBL" id="CAK1546450.1"/>
    </source>
</evidence>
<dbReference type="Proteomes" id="UP001497472">
    <property type="component" value="Unassembled WGS sequence"/>
</dbReference>
<name>A0AAV1JD74_9NEOP</name>
<protein>
    <submittedName>
        <fullName evidence="2">Uncharacterized protein</fullName>
    </submittedName>
</protein>
<gene>
    <name evidence="2" type="ORF">LNINA_LOCUS6020</name>
</gene>
<accession>A0AAV1JD74</accession>
<sequence>MASKEILQKLREDRLAREQARIQKLRELNLKKYGQGEAIRNNLQKSKSDASSAPKKISNIINNLKPDIPKRPATVSNGLSKTTDNIPSSNGIPKKAHYLNNLARKTDIKPSTNGDVKNNIKKDENKINRLVNKPINNNSVKENNNGNKIKSNLGTIPITKNKHSLSAIAAPKPFAPRKSCVPVLAERRESVFERLYKPKTTHNECTHNHEKPKLVQNATSLSQNKRHTISANKLPVRRSISAVHLKKINRSELKNCMHKWASIGEKINQIPLQNINEDDTIQEVVSAIKSERKVKFHTPSNPDDMRLKLQKWLEKHGKSVDSYHHLQCFGVQRSSDIPKLDFDENKENISLEHDSDNESYTELNNGLDKWRSPSCMDSVELNESNETTLTTALSPKVDELLLGAFNDLTSILRSGFSWEEGARWLRAIRDTYNNAQDTAAYWECRAALEERRGDMPASVQCWEQALAKGTEHSLAEANIDQLLVKFMQLKINPELNKTVDPKLLDAKNVFKSTLLRFAVQEAKTKQTLTPKTMVTPVRRSARLNHKETPLKLFNTIQQAIEAEQAEFRPNRAIAPTP</sequence>
<reference evidence="2 3" key="1">
    <citation type="submission" date="2023-11" db="EMBL/GenBank/DDBJ databases">
        <authorList>
            <person name="Okamura Y."/>
        </authorList>
    </citation>
    <scope>NUCLEOTIDE SEQUENCE [LARGE SCALE GENOMIC DNA]</scope>
</reference>
<dbReference type="EMBL" id="CAVLEF010000008">
    <property type="protein sequence ID" value="CAK1546450.1"/>
    <property type="molecule type" value="Genomic_DNA"/>
</dbReference>
<comment type="caution">
    <text evidence="2">The sequence shown here is derived from an EMBL/GenBank/DDBJ whole genome shotgun (WGS) entry which is preliminary data.</text>
</comment>
<dbReference type="AlphaFoldDB" id="A0AAV1JD74"/>
<evidence type="ECO:0000256" key="1">
    <source>
        <dbReference type="SAM" id="MobiDB-lite"/>
    </source>
</evidence>
<feature type="region of interest" description="Disordered" evidence="1">
    <location>
        <begin position="63"/>
        <end position="94"/>
    </location>
</feature>
<keyword evidence="3" id="KW-1185">Reference proteome</keyword>
<evidence type="ECO:0000313" key="3">
    <source>
        <dbReference type="Proteomes" id="UP001497472"/>
    </source>
</evidence>
<feature type="compositionally biased region" description="Polar residues" evidence="1">
    <location>
        <begin position="74"/>
        <end position="91"/>
    </location>
</feature>